<organism evidence="3">
    <name type="scientific">Flavonifractor plautii</name>
    <name type="common">Fusobacterium plautii</name>
    <dbReference type="NCBI Taxonomy" id="292800"/>
    <lineage>
        <taxon>Bacteria</taxon>
        <taxon>Bacillati</taxon>
        <taxon>Bacillota</taxon>
        <taxon>Clostridia</taxon>
        <taxon>Eubacteriales</taxon>
        <taxon>Oscillospiraceae</taxon>
        <taxon>Flavonifractor</taxon>
    </lineage>
</organism>
<evidence type="ECO:0000256" key="1">
    <source>
        <dbReference type="SAM" id="Phobius"/>
    </source>
</evidence>
<dbReference type="PANTHER" id="PTHR23028:SF53">
    <property type="entry name" value="ACYL_TRANSF_3 DOMAIN-CONTAINING PROTEIN"/>
    <property type="match status" value="1"/>
</dbReference>
<keyword evidence="1" id="KW-0472">Membrane</keyword>
<dbReference type="InterPro" id="IPR002656">
    <property type="entry name" value="Acyl_transf_3_dom"/>
</dbReference>
<reference evidence="3" key="1">
    <citation type="submission" date="2019-11" db="EMBL/GenBank/DDBJ databases">
        <authorList>
            <person name="Feng L."/>
        </authorList>
    </citation>
    <scope>NUCLEOTIDE SEQUENCE</scope>
    <source>
        <strain evidence="3">FplautiiLFYP42</strain>
    </source>
</reference>
<feature type="transmembrane region" description="Helical" evidence="1">
    <location>
        <begin position="267"/>
        <end position="285"/>
    </location>
</feature>
<keyword evidence="3" id="KW-0808">Transferase</keyword>
<feature type="transmembrane region" description="Helical" evidence="1">
    <location>
        <begin position="141"/>
        <end position="158"/>
    </location>
</feature>
<feature type="transmembrane region" description="Helical" evidence="1">
    <location>
        <begin position="170"/>
        <end position="192"/>
    </location>
</feature>
<feature type="domain" description="Acyltransferase 3" evidence="2">
    <location>
        <begin position="7"/>
        <end position="311"/>
    </location>
</feature>
<dbReference type="RefSeq" id="WP_156622318.1">
    <property type="nucleotide sequence ID" value="NZ_CACRUB010000052.1"/>
</dbReference>
<proteinExistence type="predicted"/>
<feature type="transmembrane region" description="Helical" evidence="1">
    <location>
        <begin position="204"/>
        <end position="224"/>
    </location>
</feature>
<evidence type="ECO:0000259" key="2">
    <source>
        <dbReference type="Pfam" id="PF01757"/>
    </source>
</evidence>
<evidence type="ECO:0000313" key="3">
    <source>
        <dbReference type="EMBL" id="VYU69081.1"/>
    </source>
</evidence>
<gene>
    <name evidence="3" type="ORF">FPLFYP42_03433</name>
</gene>
<dbReference type="EMBL" id="CACRUB010000052">
    <property type="protein sequence ID" value="VYU69081.1"/>
    <property type="molecule type" value="Genomic_DNA"/>
</dbReference>
<dbReference type="PANTHER" id="PTHR23028">
    <property type="entry name" value="ACETYLTRANSFERASE"/>
    <property type="match status" value="1"/>
</dbReference>
<protein>
    <submittedName>
        <fullName evidence="3">Acyltransferase family protein</fullName>
    </submittedName>
</protein>
<feature type="transmembrane region" description="Helical" evidence="1">
    <location>
        <begin position="36"/>
        <end position="53"/>
    </location>
</feature>
<dbReference type="GO" id="GO:0016020">
    <property type="term" value="C:membrane"/>
    <property type="evidence" value="ECO:0007669"/>
    <property type="project" value="TreeGrafter"/>
</dbReference>
<name>A0A6N3GYP5_FLAPL</name>
<keyword evidence="1" id="KW-0812">Transmembrane</keyword>
<feature type="transmembrane region" description="Helical" evidence="1">
    <location>
        <begin position="339"/>
        <end position="358"/>
    </location>
</feature>
<dbReference type="GO" id="GO:0000271">
    <property type="term" value="P:polysaccharide biosynthetic process"/>
    <property type="evidence" value="ECO:0007669"/>
    <property type="project" value="TreeGrafter"/>
</dbReference>
<keyword evidence="3" id="KW-0012">Acyltransferase</keyword>
<feature type="transmembrane region" description="Helical" evidence="1">
    <location>
        <begin position="73"/>
        <end position="94"/>
    </location>
</feature>
<feature type="transmembrane region" description="Helical" evidence="1">
    <location>
        <begin position="12"/>
        <end position="30"/>
    </location>
</feature>
<dbReference type="Pfam" id="PF01757">
    <property type="entry name" value="Acyl_transf_3"/>
    <property type="match status" value="1"/>
</dbReference>
<feature type="transmembrane region" description="Helical" evidence="1">
    <location>
        <begin position="236"/>
        <end position="255"/>
    </location>
</feature>
<dbReference type="AlphaFoldDB" id="A0A6N3GYP5"/>
<dbReference type="InterPro" id="IPR050879">
    <property type="entry name" value="Acyltransferase_3"/>
</dbReference>
<keyword evidence="1" id="KW-1133">Transmembrane helix</keyword>
<sequence length="739" mass="82425">MTKNRIVALDGIRAIGILFIIAGHLKAFGLLDGQEIIGNFVFFLLTGFSAVLFSKEEKFYSYKYIAAFYIKRFMKIMPLLAVSCVLYVFVYPTFDPLGQLTFTNTYGTVWFVAQLMLFWLIQPLLMLVIDFLKRKCSIPNFLLGAAIFLLAFLYAPALDEVFLFIGEGGIRPWFINYILYGVALGYVCRSSIVRRVIQKRNIQVLCSFLWVLLLIILVVGSGLFDLLPSSSKTILILPYLILIFSLLIFFTFFTGEHFPAKILGWKPLALIGQQSYGLMLFHLPLHELLPFDGSRHFFLVLVVTLLLSLLCDFCIVKAINRFILGVVQDMEHTKGVDPVSVLVLMLLGIYLSSVYLTAHNKEYVLNQTVGFSAYSTAGLRNVVGGIGKPLETGSQIKENAFLEFHFEDTPYDLMAVFSFDSIEPNSKIVIYVDGDLLGSQSVDGSGYIRFLIPNMYTQDNKLSIELDVSGAAILKSAKLLEERTYQLGTDLTFTKQTPIANSYFDYGLKPAEDTATWAQNGARMRLPLSEKPDTDLALSLNWAALDTHAQRMLVLCNGVEIFQGIFEYESATTLIIPNELISGTELLLEFQFPDACPNSFAFTSMKLEKVRCYMLGETLSFRAGEATANIFFSYGLGEPEDSATWAKGAGSCTLPLADEVTSDLSVTLSWAAVDTHAQRMVVTCQGEMLLDEQFADTQTTTFVIPQALVENSLLCLDFQFPDACPSSFAFTEMSVEAVT</sequence>
<feature type="transmembrane region" description="Helical" evidence="1">
    <location>
        <begin position="106"/>
        <end position="129"/>
    </location>
</feature>
<accession>A0A6N3GYP5</accession>
<dbReference type="GO" id="GO:0016747">
    <property type="term" value="F:acyltransferase activity, transferring groups other than amino-acyl groups"/>
    <property type="evidence" value="ECO:0007669"/>
    <property type="project" value="InterPro"/>
</dbReference>
<feature type="transmembrane region" description="Helical" evidence="1">
    <location>
        <begin position="297"/>
        <end position="319"/>
    </location>
</feature>